<feature type="compositionally biased region" description="Basic and acidic residues" evidence="1">
    <location>
        <begin position="135"/>
        <end position="145"/>
    </location>
</feature>
<dbReference type="Proteomes" id="UP000192801">
    <property type="component" value="Unassembled WGS sequence"/>
</dbReference>
<gene>
    <name evidence="2" type="ORF">BST26_07165</name>
</gene>
<feature type="compositionally biased region" description="Polar residues" evidence="1">
    <location>
        <begin position="149"/>
        <end position="158"/>
    </location>
</feature>
<dbReference type="RefSeq" id="WP_083030076.1">
    <property type="nucleotide sequence ID" value="NZ_AP022618.1"/>
</dbReference>
<organism evidence="2 3">
    <name type="scientific">Mycolicibacterium insubricum</name>
    <dbReference type="NCBI Taxonomy" id="444597"/>
    <lineage>
        <taxon>Bacteria</taxon>
        <taxon>Bacillati</taxon>
        <taxon>Actinomycetota</taxon>
        <taxon>Actinomycetes</taxon>
        <taxon>Mycobacteriales</taxon>
        <taxon>Mycobacteriaceae</taxon>
        <taxon>Mycolicibacterium</taxon>
    </lineage>
</organism>
<proteinExistence type="predicted"/>
<keyword evidence="3" id="KW-1185">Reference proteome</keyword>
<name>A0A1X0DI39_9MYCO</name>
<dbReference type="EMBL" id="MVHS01000011">
    <property type="protein sequence ID" value="ORA71819.1"/>
    <property type="molecule type" value="Genomic_DNA"/>
</dbReference>
<sequence length="223" mass="23747">MIITVGGALIGGWLVSAGTAVADDPLQGIKDLVVSQQLSSKCAPLNYNTALERDAQYYARNFPSKASVSGYDGEIRQNIGIADPKAKALELLTSGVRQQVQDCGFTEYGVGFYRLGETDYVTVVFGKPTPAPDATPEKPKKEITLGKRPSSTGGTAPQVTVTSDVDVYDAPNGTGKKINGIFLHQGSKYDLIAPCSDNWCHLTIPEVQSGAGWVYQDGFLSVP</sequence>
<accession>A0A1X0DI39</accession>
<comment type="caution">
    <text evidence="2">The sequence shown here is derived from an EMBL/GenBank/DDBJ whole genome shotgun (WGS) entry which is preliminary data.</text>
</comment>
<protein>
    <submittedName>
        <fullName evidence="2">Uncharacterized protein</fullName>
    </submittedName>
</protein>
<evidence type="ECO:0000313" key="3">
    <source>
        <dbReference type="Proteomes" id="UP000192801"/>
    </source>
</evidence>
<feature type="region of interest" description="Disordered" evidence="1">
    <location>
        <begin position="127"/>
        <end position="158"/>
    </location>
</feature>
<evidence type="ECO:0000256" key="1">
    <source>
        <dbReference type="SAM" id="MobiDB-lite"/>
    </source>
</evidence>
<reference evidence="2 3" key="1">
    <citation type="submission" date="2016-12" db="EMBL/GenBank/DDBJ databases">
        <title>The new phylogeny of genus Mycobacterium.</title>
        <authorList>
            <person name="Tortoli E."/>
            <person name="Trovato A."/>
            <person name="Cirillo D.M."/>
        </authorList>
    </citation>
    <scope>NUCLEOTIDE SEQUENCE [LARGE SCALE GENOMIC DNA]</scope>
    <source>
        <strain evidence="2 3">DSM 45130</strain>
    </source>
</reference>
<evidence type="ECO:0000313" key="2">
    <source>
        <dbReference type="EMBL" id="ORA71819.1"/>
    </source>
</evidence>
<dbReference type="OrthoDB" id="4623557at2"/>
<dbReference type="AlphaFoldDB" id="A0A1X0DI39"/>